<dbReference type="EMBL" id="JACHJB010000002">
    <property type="protein sequence ID" value="MBB6346902.1"/>
    <property type="molecule type" value="Genomic_DNA"/>
</dbReference>
<accession>A0A7X0C1R2</accession>
<keyword evidence="3" id="KW-1185">Reference proteome</keyword>
<evidence type="ECO:0000313" key="3">
    <source>
        <dbReference type="Proteomes" id="UP000583800"/>
    </source>
</evidence>
<organism evidence="2 3">
    <name type="scientific">Nonomuraea muscovyensis</name>
    <dbReference type="NCBI Taxonomy" id="1124761"/>
    <lineage>
        <taxon>Bacteria</taxon>
        <taxon>Bacillati</taxon>
        <taxon>Actinomycetota</taxon>
        <taxon>Actinomycetes</taxon>
        <taxon>Streptosporangiales</taxon>
        <taxon>Streptosporangiaceae</taxon>
        <taxon>Nonomuraea</taxon>
    </lineage>
</organism>
<evidence type="ECO:0000313" key="2">
    <source>
        <dbReference type="EMBL" id="MBB6346902.1"/>
    </source>
</evidence>
<feature type="region of interest" description="Disordered" evidence="1">
    <location>
        <begin position="85"/>
        <end position="107"/>
    </location>
</feature>
<dbReference type="AlphaFoldDB" id="A0A7X0C1R2"/>
<name>A0A7X0C1R2_9ACTN</name>
<sequence>MWTAITAGDPALATDAVPALDEAGRREAARELPGPISLVRKAIAERDRRRGVWTGGEEWSEPMRVAGAGVLSGAAAVTAWLPRRDFTRLHPTSPAGSRRSPSGHCCG</sequence>
<reference evidence="2 3" key="1">
    <citation type="submission" date="2020-08" db="EMBL/GenBank/DDBJ databases">
        <title>Sequencing the genomes of 1000 actinobacteria strains.</title>
        <authorList>
            <person name="Klenk H.-P."/>
        </authorList>
    </citation>
    <scope>NUCLEOTIDE SEQUENCE [LARGE SCALE GENOMIC DNA]</scope>
    <source>
        <strain evidence="2 3">DSM 45913</strain>
    </source>
</reference>
<gene>
    <name evidence="2" type="ORF">FHU36_003447</name>
</gene>
<dbReference type="RefSeq" id="WP_185084949.1">
    <property type="nucleotide sequence ID" value="NZ_JACHJB010000002.1"/>
</dbReference>
<protein>
    <submittedName>
        <fullName evidence="2">Uncharacterized protein</fullName>
    </submittedName>
</protein>
<proteinExistence type="predicted"/>
<evidence type="ECO:0000256" key="1">
    <source>
        <dbReference type="SAM" id="MobiDB-lite"/>
    </source>
</evidence>
<comment type="caution">
    <text evidence="2">The sequence shown here is derived from an EMBL/GenBank/DDBJ whole genome shotgun (WGS) entry which is preliminary data.</text>
</comment>
<dbReference type="Proteomes" id="UP000583800">
    <property type="component" value="Unassembled WGS sequence"/>
</dbReference>